<evidence type="ECO:0000313" key="2">
    <source>
        <dbReference type="Proteomes" id="UP000699462"/>
    </source>
</evidence>
<comment type="caution">
    <text evidence="1">The sequence shown here is derived from an EMBL/GenBank/DDBJ whole genome shotgun (WGS) entry which is preliminary data.</text>
</comment>
<protein>
    <submittedName>
        <fullName evidence="1">Uncharacterized protein</fullName>
    </submittedName>
</protein>
<accession>A0A8T0D5B4</accession>
<dbReference type="EMBL" id="JTDF01017279">
    <property type="protein sequence ID" value="KAF8562762.1"/>
    <property type="molecule type" value="Genomic_DNA"/>
</dbReference>
<dbReference type="Proteomes" id="UP000699462">
    <property type="component" value="Unassembled WGS sequence"/>
</dbReference>
<gene>
    <name evidence="1" type="ORF">P879_11950</name>
</gene>
<dbReference type="AlphaFoldDB" id="A0A8T0D5B4"/>
<keyword evidence="2" id="KW-1185">Reference proteome</keyword>
<reference evidence="1 2" key="1">
    <citation type="submission" date="2019-07" db="EMBL/GenBank/DDBJ databases">
        <title>Annotation for the trematode Paragonimus westermani.</title>
        <authorList>
            <person name="Choi Y.-J."/>
        </authorList>
    </citation>
    <scope>NUCLEOTIDE SEQUENCE [LARGE SCALE GENOMIC DNA]</scope>
    <source>
        <strain evidence="1">180907_Pwestermani</strain>
    </source>
</reference>
<name>A0A8T0D5B4_9TREM</name>
<sequence length="141" mass="16146">MVPGFSSDQIRTTQISHATLNHDYGILSRTQLSTHQPKFNVAYTLVDPNTPLPTADAVETPYTTEVVRSWHPHFEHRSTFPVNVNRLIEFRLVARHHSTDTGTVVGYCRLVLRRAAETHGFRRAFFFVFSRNLTVLVFGYS</sequence>
<evidence type="ECO:0000313" key="1">
    <source>
        <dbReference type="EMBL" id="KAF8562762.1"/>
    </source>
</evidence>
<proteinExistence type="predicted"/>
<dbReference type="OrthoDB" id="423283at2759"/>
<organism evidence="1 2">
    <name type="scientific">Paragonimus westermani</name>
    <dbReference type="NCBI Taxonomy" id="34504"/>
    <lineage>
        <taxon>Eukaryota</taxon>
        <taxon>Metazoa</taxon>
        <taxon>Spiralia</taxon>
        <taxon>Lophotrochozoa</taxon>
        <taxon>Platyhelminthes</taxon>
        <taxon>Trematoda</taxon>
        <taxon>Digenea</taxon>
        <taxon>Plagiorchiida</taxon>
        <taxon>Troglotremata</taxon>
        <taxon>Troglotrematidae</taxon>
        <taxon>Paragonimus</taxon>
    </lineage>
</organism>